<comment type="caution">
    <text evidence="1">The sequence shown here is derived from an EMBL/GenBank/DDBJ whole genome shotgun (WGS) entry which is preliminary data.</text>
</comment>
<dbReference type="Proteomes" id="UP001165083">
    <property type="component" value="Unassembled WGS sequence"/>
</dbReference>
<organism evidence="1 2">
    <name type="scientific">Phytophthora lilii</name>
    <dbReference type="NCBI Taxonomy" id="2077276"/>
    <lineage>
        <taxon>Eukaryota</taxon>
        <taxon>Sar</taxon>
        <taxon>Stramenopiles</taxon>
        <taxon>Oomycota</taxon>
        <taxon>Peronosporomycetes</taxon>
        <taxon>Peronosporales</taxon>
        <taxon>Peronosporaceae</taxon>
        <taxon>Phytophthora</taxon>
    </lineage>
</organism>
<evidence type="ECO:0000313" key="1">
    <source>
        <dbReference type="EMBL" id="GMF30641.1"/>
    </source>
</evidence>
<reference evidence="1" key="1">
    <citation type="submission" date="2023-04" db="EMBL/GenBank/DDBJ databases">
        <title>Phytophthora lilii NBRC 32176.</title>
        <authorList>
            <person name="Ichikawa N."/>
            <person name="Sato H."/>
            <person name="Tonouchi N."/>
        </authorList>
    </citation>
    <scope>NUCLEOTIDE SEQUENCE</scope>
    <source>
        <strain evidence="1">NBRC 32176</strain>
    </source>
</reference>
<dbReference type="AlphaFoldDB" id="A0A9W6X461"/>
<dbReference type="EMBL" id="BSXW01000853">
    <property type="protein sequence ID" value="GMF30641.1"/>
    <property type="molecule type" value="Genomic_DNA"/>
</dbReference>
<keyword evidence="2" id="KW-1185">Reference proteome</keyword>
<protein>
    <submittedName>
        <fullName evidence="1">Unnamed protein product</fullName>
    </submittedName>
</protein>
<dbReference type="OrthoDB" id="302784at2759"/>
<sequence>MSSAGAWPQAAVEEAVVAHAGPAEDAANQPELAEVDRLEDEEVFGNDEGDENMEVGRQLAPVRLRNNLKYTGRAFHPLTLRVLAQRDISTSRWMSSATKSKSTKVKLLPGDSLGRWSLLDLLFCSSRLIDEIPLDVIDVLLSSSDFEEFKSLMLSYKQNETPCIEITGDALICCGD</sequence>
<evidence type="ECO:0000313" key="2">
    <source>
        <dbReference type="Proteomes" id="UP001165083"/>
    </source>
</evidence>
<proteinExistence type="predicted"/>
<name>A0A9W6X461_9STRA</name>
<accession>A0A9W6X461</accession>
<gene>
    <name evidence="1" type="ORF">Plil01_001309900</name>
</gene>